<gene>
    <name evidence="2" type="primary">Dwil\GK27185</name>
    <name evidence="2" type="ORF">Dwil_GK27185</name>
</gene>
<name>A0A0Q9WQG2_DROWI</name>
<sequence length="77" mass="9105">MKVIWIIFTISLTLFTFAAAKDPRCGRMTVIPLIGCDDYLELWNLRDGKCAPLYRCRNFFDNEFWTEEECIRVCESD</sequence>
<evidence type="ECO:0000313" key="2">
    <source>
        <dbReference type="EMBL" id="KRF98467.1"/>
    </source>
</evidence>
<keyword evidence="1" id="KW-0732">Signal</keyword>
<dbReference type="AlphaFoldDB" id="A0A0Q9WQG2"/>
<accession>A0A0Q9WQG2</accession>
<feature type="chain" id="PRO_5006386999" description="BPTI/Kunitz inhibitor domain-containing protein" evidence="1">
    <location>
        <begin position="21"/>
        <end position="77"/>
    </location>
</feature>
<evidence type="ECO:0008006" key="4">
    <source>
        <dbReference type="Google" id="ProtNLM"/>
    </source>
</evidence>
<evidence type="ECO:0000313" key="3">
    <source>
        <dbReference type="Proteomes" id="UP000007798"/>
    </source>
</evidence>
<protein>
    <recommendedName>
        <fullName evidence="4">BPTI/Kunitz inhibitor domain-containing protein</fullName>
    </recommendedName>
</protein>
<dbReference type="EMBL" id="CH963857">
    <property type="protein sequence ID" value="KRF98467.1"/>
    <property type="molecule type" value="Genomic_DNA"/>
</dbReference>
<dbReference type="Proteomes" id="UP000007798">
    <property type="component" value="Unassembled WGS sequence"/>
</dbReference>
<dbReference type="InParanoid" id="A0A0Q9WQG2"/>
<proteinExistence type="predicted"/>
<evidence type="ECO:0000256" key="1">
    <source>
        <dbReference type="SAM" id="SignalP"/>
    </source>
</evidence>
<organism evidence="2 3">
    <name type="scientific">Drosophila willistoni</name>
    <name type="common">Fruit fly</name>
    <dbReference type="NCBI Taxonomy" id="7260"/>
    <lineage>
        <taxon>Eukaryota</taxon>
        <taxon>Metazoa</taxon>
        <taxon>Ecdysozoa</taxon>
        <taxon>Arthropoda</taxon>
        <taxon>Hexapoda</taxon>
        <taxon>Insecta</taxon>
        <taxon>Pterygota</taxon>
        <taxon>Neoptera</taxon>
        <taxon>Endopterygota</taxon>
        <taxon>Diptera</taxon>
        <taxon>Brachycera</taxon>
        <taxon>Muscomorpha</taxon>
        <taxon>Ephydroidea</taxon>
        <taxon>Drosophilidae</taxon>
        <taxon>Drosophila</taxon>
        <taxon>Sophophora</taxon>
    </lineage>
</organism>
<keyword evidence="3" id="KW-1185">Reference proteome</keyword>
<feature type="signal peptide" evidence="1">
    <location>
        <begin position="1"/>
        <end position="20"/>
    </location>
</feature>
<reference evidence="2 3" key="1">
    <citation type="journal article" date="2007" name="Nature">
        <title>Evolution of genes and genomes on the Drosophila phylogeny.</title>
        <authorList>
            <consortium name="Drosophila 12 Genomes Consortium"/>
            <person name="Clark A.G."/>
            <person name="Eisen M.B."/>
            <person name="Smith D.R."/>
            <person name="Bergman C.M."/>
            <person name="Oliver B."/>
            <person name="Markow T.A."/>
            <person name="Kaufman T.C."/>
            <person name="Kellis M."/>
            <person name="Gelbart W."/>
            <person name="Iyer V.N."/>
            <person name="Pollard D.A."/>
            <person name="Sackton T.B."/>
            <person name="Larracuente A.M."/>
            <person name="Singh N.D."/>
            <person name="Abad J.P."/>
            <person name="Abt D.N."/>
            <person name="Adryan B."/>
            <person name="Aguade M."/>
            <person name="Akashi H."/>
            <person name="Anderson W.W."/>
            <person name="Aquadro C.F."/>
            <person name="Ardell D.H."/>
            <person name="Arguello R."/>
            <person name="Artieri C.G."/>
            <person name="Barbash D.A."/>
            <person name="Barker D."/>
            <person name="Barsanti P."/>
            <person name="Batterham P."/>
            <person name="Batzoglou S."/>
            <person name="Begun D."/>
            <person name="Bhutkar A."/>
            <person name="Blanco E."/>
            <person name="Bosak S.A."/>
            <person name="Bradley R.K."/>
            <person name="Brand A.D."/>
            <person name="Brent M.R."/>
            <person name="Brooks A.N."/>
            <person name="Brown R.H."/>
            <person name="Butlin R.K."/>
            <person name="Caggese C."/>
            <person name="Calvi B.R."/>
            <person name="Bernardo de Carvalho A."/>
            <person name="Caspi A."/>
            <person name="Castrezana S."/>
            <person name="Celniker S.E."/>
            <person name="Chang J.L."/>
            <person name="Chapple C."/>
            <person name="Chatterji S."/>
            <person name="Chinwalla A."/>
            <person name="Civetta A."/>
            <person name="Clifton S.W."/>
            <person name="Comeron J.M."/>
            <person name="Costello J.C."/>
            <person name="Coyne J.A."/>
            <person name="Daub J."/>
            <person name="David R.G."/>
            <person name="Delcher A.L."/>
            <person name="Delehaunty K."/>
            <person name="Do C.B."/>
            <person name="Ebling H."/>
            <person name="Edwards K."/>
            <person name="Eickbush T."/>
            <person name="Evans J.D."/>
            <person name="Filipski A."/>
            <person name="Findeiss S."/>
            <person name="Freyhult E."/>
            <person name="Fulton L."/>
            <person name="Fulton R."/>
            <person name="Garcia A.C."/>
            <person name="Gardiner A."/>
            <person name="Garfield D.A."/>
            <person name="Garvin B.E."/>
            <person name="Gibson G."/>
            <person name="Gilbert D."/>
            <person name="Gnerre S."/>
            <person name="Godfrey J."/>
            <person name="Good R."/>
            <person name="Gotea V."/>
            <person name="Gravely B."/>
            <person name="Greenberg A.J."/>
            <person name="Griffiths-Jones S."/>
            <person name="Gross S."/>
            <person name="Guigo R."/>
            <person name="Gustafson E.A."/>
            <person name="Haerty W."/>
            <person name="Hahn M.W."/>
            <person name="Halligan D.L."/>
            <person name="Halpern A.L."/>
            <person name="Halter G.M."/>
            <person name="Han M.V."/>
            <person name="Heger A."/>
            <person name="Hillier L."/>
            <person name="Hinrichs A.S."/>
            <person name="Holmes I."/>
            <person name="Hoskins R.A."/>
            <person name="Hubisz M.J."/>
            <person name="Hultmark D."/>
            <person name="Huntley M.A."/>
            <person name="Jaffe D.B."/>
            <person name="Jagadeeshan S."/>
            <person name="Jeck W.R."/>
            <person name="Johnson J."/>
            <person name="Jones C.D."/>
            <person name="Jordan W.C."/>
            <person name="Karpen G.H."/>
            <person name="Kataoka E."/>
            <person name="Keightley P.D."/>
            <person name="Kheradpour P."/>
            <person name="Kirkness E.F."/>
            <person name="Koerich L.B."/>
            <person name="Kristiansen K."/>
            <person name="Kudrna D."/>
            <person name="Kulathinal R.J."/>
            <person name="Kumar S."/>
            <person name="Kwok R."/>
            <person name="Lander E."/>
            <person name="Langley C.H."/>
            <person name="Lapoint R."/>
            <person name="Lazzaro B.P."/>
            <person name="Lee S.J."/>
            <person name="Levesque L."/>
            <person name="Li R."/>
            <person name="Lin C.F."/>
            <person name="Lin M.F."/>
            <person name="Lindblad-Toh K."/>
            <person name="Llopart A."/>
            <person name="Long M."/>
            <person name="Low L."/>
            <person name="Lozovsky E."/>
            <person name="Lu J."/>
            <person name="Luo M."/>
            <person name="Machado C.A."/>
            <person name="Makalowski W."/>
            <person name="Marzo M."/>
            <person name="Matsuda M."/>
            <person name="Matzkin L."/>
            <person name="McAllister B."/>
            <person name="McBride C.S."/>
            <person name="McKernan B."/>
            <person name="McKernan K."/>
            <person name="Mendez-Lago M."/>
            <person name="Minx P."/>
            <person name="Mollenhauer M.U."/>
            <person name="Montooth K."/>
            <person name="Mount S.M."/>
            <person name="Mu X."/>
            <person name="Myers E."/>
            <person name="Negre B."/>
            <person name="Newfeld S."/>
            <person name="Nielsen R."/>
            <person name="Noor M.A."/>
            <person name="O'Grady P."/>
            <person name="Pachter L."/>
            <person name="Papaceit M."/>
            <person name="Parisi M.J."/>
            <person name="Parisi M."/>
            <person name="Parts L."/>
            <person name="Pedersen J.S."/>
            <person name="Pesole G."/>
            <person name="Phillippy A.M."/>
            <person name="Ponting C.P."/>
            <person name="Pop M."/>
            <person name="Porcelli D."/>
            <person name="Powell J.R."/>
            <person name="Prohaska S."/>
            <person name="Pruitt K."/>
            <person name="Puig M."/>
            <person name="Quesneville H."/>
            <person name="Ram K.R."/>
            <person name="Rand D."/>
            <person name="Rasmussen M.D."/>
            <person name="Reed L.K."/>
            <person name="Reenan R."/>
            <person name="Reily A."/>
            <person name="Remington K.A."/>
            <person name="Rieger T.T."/>
            <person name="Ritchie M.G."/>
            <person name="Robin C."/>
            <person name="Rogers Y.H."/>
            <person name="Rohde C."/>
            <person name="Rozas J."/>
            <person name="Rubenfield M.J."/>
            <person name="Ruiz A."/>
            <person name="Russo S."/>
            <person name="Salzberg S.L."/>
            <person name="Sanchez-Gracia A."/>
            <person name="Saranga D.J."/>
            <person name="Sato H."/>
            <person name="Schaeffer S.W."/>
            <person name="Schatz M.C."/>
            <person name="Schlenke T."/>
            <person name="Schwartz R."/>
            <person name="Segarra C."/>
            <person name="Singh R.S."/>
            <person name="Sirot L."/>
            <person name="Sirota M."/>
            <person name="Sisneros N.B."/>
            <person name="Smith C.D."/>
            <person name="Smith T.F."/>
            <person name="Spieth J."/>
            <person name="Stage D.E."/>
            <person name="Stark A."/>
            <person name="Stephan W."/>
            <person name="Strausberg R.L."/>
            <person name="Strempel S."/>
            <person name="Sturgill D."/>
            <person name="Sutton G."/>
            <person name="Sutton G.G."/>
            <person name="Tao W."/>
            <person name="Teichmann S."/>
            <person name="Tobari Y.N."/>
            <person name="Tomimura Y."/>
            <person name="Tsolas J.M."/>
            <person name="Valente V.L."/>
            <person name="Venter E."/>
            <person name="Venter J.C."/>
            <person name="Vicario S."/>
            <person name="Vieira F.G."/>
            <person name="Vilella A.J."/>
            <person name="Villasante A."/>
            <person name="Walenz B."/>
            <person name="Wang J."/>
            <person name="Wasserman M."/>
            <person name="Watts T."/>
            <person name="Wilson D."/>
            <person name="Wilson R.K."/>
            <person name="Wing R.A."/>
            <person name="Wolfner M.F."/>
            <person name="Wong A."/>
            <person name="Wong G.K."/>
            <person name="Wu C.I."/>
            <person name="Wu G."/>
            <person name="Yamamoto D."/>
            <person name="Yang H.P."/>
            <person name="Yang S.P."/>
            <person name="Yorke J.A."/>
            <person name="Yoshida K."/>
            <person name="Zdobnov E."/>
            <person name="Zhang P."/>
            <person name="Zhang Y."/>
            <person name="Zimin A.V."/>
            <person name="Baldwin J."/>
            <person name="Abdouelleil A."/>
            <person name="Abdulkadir J."/>
            <person name="Abebe A."/>
            <person name="Abera B."/>
            <person name="Abreu J."/>
            <person name="Acer S.C."/>
            <person name="Aftuck L."/>
            <person name="Alexander A."/>
            <person name="An P."/>
            <person name="Anderson E."/>
            <person name="Anderson S."/>
            <person name="Arachi H."/>
            <person name="Azer M."/>
            <person name="Bachantsang P."/>
            <person name="Barry A."/>
            <person name="Bayul T."/>
            <person name="Berlin A."/>
            <person name="Bessette D."/>
            <person name="Bloom T."/>
            <person name="Blye J."/>
            <person name="Boguslavskiy L."/>
            <person name="Bonnet C."/>
            <person name="Boukhgalter B."/>
            <person name="Bourzgui I."/>
            <person name="Brown A."/>
            <person name="Cahill P."/>
            <person name="Channer S."/>
            <person name="Cheshatsang Y."/>
            <person name="Chuda L."/>
            <person name="Citroen M."/>
            <person name="Collymore A."/>
            <person name="Cooke P."/>
            <person name="Costello M."/>
            <person name="D'Aco K."/>
            <person name="Daza R."/>
            <person name="De Haan G."/>
            <person name="DeGray S."/>
            <person name="DeMaso C."/>
            <person name="Dhargay N."/>
            <person name="Dooley K."/>
            <person name="Dooley E."/>
            <person name="Doricent M."/>
            <person name="Dorje P."/>
            <person name="Dorjee K."/>
            <person name="Dupes A."/>
            <person name="Elong R."/>
            <person name="Falk J."/>
            <person name="Farina A."/>
            <person name="Faro S."/>
            <person name="Ferguson D."/>
            <person name="Fisher S."/>
            <person name="Foley C.D."/>
            <person name="Franke A."/>
            <person name="Friedrich D."/>
            <person name="Gadbois L."/>
            <person name="Gearin G."/>
            <person name="Gearin C.R."/>
            <person name="Giannoukos G."/>
            <person name="Goode T."/>
            <person name="Graham J."/>
            <person name="Grandbois E."/>
            <person name="Grewal S."/>
            <person name="Gyaltsen K."/>
            <person name="Hafez N."/>
            <person name="Hagos B."/>
            <person name="Hall J."/>
            <person name="Henson C."/>
            <person name="Hollinger A."/>
            <person name="Honan T."/>
            <person name="Huard M.D."/>
            <person name="Hughes L."/>
            <person name="Hurhula B."/>
            <person name="Husby M.E."/>
            <person name="Kamat A."/>
            <person name="Kanga B."/>
            <person name="Kashin S."/>
            <person name="Khazanovich D."/>
            <person name="Kisner P."/>
            <person name="Lance K."/>
            <person name="Lara M."/>
            <person name="Lee W."/>
            <person name="Lennon N."/>
            <person name="Letendre F."/>
            <person name="LeVine R."/>
            <person name="Lipovsky A."/>
            <person name="Liu X."/>
            <person name="Liu J."/>
            <person name="Liu S."/>
            <person name="Lokyitsang T."/>
            <person name="Lokyitsang Y."/>
            <person name="Lubonja R."/>
            <person name="Lui A."/>
            <person name="MacDonald P."/>
            <person name="Magnisalis V."/>
            <person name="Maru K."/>
            <person name="Matthews C."/>
            <person name="McCusker W."/>
            <person name="McDonough S."/>
            <person name="Mehta T."/>
            <person name="Meldrim J."/>
            <person name="Meneus L."/>
            <person name="Mihai O."/>
            <person name="Mihalev A."/>
            <person name="Mihova T."/>
            <person name="Mittelman R."/>
            <person name="Mlenga V."/>
            <person name="Montmayeur A."/>
            <person name="Mulrain L."/>
            <person name="Navidi A."/>
            <person name="Naylor J."/>
            <person name="Negash T."/>
            <person name="Nguyen T."/>
            <person name="Nguyen N."/>
            <person name="Nicol R."/>
            <person name="Norbu C."/>
            <person name="Norbu N."/>
            <person name="Novod N."/>
            <person name="O'Neill B."/>
            <person name="Osman S."/>
            <person name="Markiewicz E."/>
            <person name="Oyono O.L."/>
            <person name="Patti C."/>
            <person name="Phunkhang P."/>
            <person name="Pierre F."/>
            <person name="Priest M."/>
            <person name="Raghuraman S."/>
            <person name="Rege F."/>
            <person name="Reyes R."/>
            <person name="Rise C."/>
            <person name="Rogov P."/>
            <person name="Ross K."/>
            <person name="Ryan E."/>
            <person name="Settipalli S."/>
            <person name="Shea T."/>
            <person name="Sherpa N."/>
            <person name="Shi L."/>
            <person name="Shih D."/>
            <person name="Sparrow T."/>
            <person name="Spaulding J."/>
            <person name="Stalker J."/>
            <person name="Stange-Thomann N."/>
            <person name="Stavropoulos S."/>
            <person name="Stone C."/>
            <person name="Strader C."/>
            <person name="Tesfaye S."/>
            <person name="Thomson T."/>
            <person name="Thoulutsang Y."/>
            <person name="Thoulutsang D."/>
            <person name="Topham K."/>
            <person name="Topping I."/>
            <person name="Tsamla T."/>
            <person name="Vassiliev H."/>
            <person name="Vo A."/>
            <person name="Wangchuk T."/>
            <person name="Wangdi T."/>
            <person name="Weiand M."/>
            <person name="Wilkinson J."/>
            <person name="Wilson A."/>
            <person name="Yadav S."/>
            <person name="Young G."/>
            <person name="Yu Q."/>
            <person name="Zembek L."/>
            <person name="Zhong D."/>
            <person name="Zimmer A."/>
            <person name="Zwirko Z."/>
            <person name="Jaffe D.B."/>
            <person name="Alvarez P."/>
            <person name="Brockman W."/>
            <person name="Butler J."/>
            <person name="Chin C."/>
            <person name="Gnerre S."/>
            <person name="Grabherr M."/>
            <person name="Kleber M."/>
            <person name="Mauceli E."/>
            <person name="MacCallum I."/>
        </authorList>
    </citation>
    <scope>NUCLEOTIDE SEQUENCE [LARGE SCALE GENOMIC DNA]</scope>
    <source>
        <strain evidence="3">Tucson 14030-0811.24</strain>
    </source>
</reference>